<dbReference type="Proteomes" id="UP000546200">
    <property type="component" value="Unassembled WGS sequence"/>
</dbReference>
<dbReference type="AlphaFoldDB" id="A0A7W9BGW2"/>
<evidence type="ECO:0000313" key="1">
    <source>
        <dbReference type="EMBL" id="MBB5716986.1"/>
    </source>
</evidence>
<protein>
    <submittedName>
        <fullName evidence="1">Uncharacterized protein</fullName>
    </submittedName>
</protein>
<organism evidence="1 2">
    <name type="scientific">Sphingomonas aerophila</name>
    <dbReference type="NCBI Taxonomy" id="1344948"/>
    <lineage>
        <taxon>Bacteria</taxon>
        <taxon>Pseudomonadati</taxon>
        <taxon>Pseudomonadota</taxon>
        <taxon>Alphaproteobacteria</taxon>
        <taxon>Sphingomonadales</taxon>
        <taxon>Sphingomonadaceae</taxon>
        <taxon>Sphingomonas</taxon>
    </lineage>
</organism>
<dbReference type="RefSeq" id="WP_281396946.1">
    <property type="nucleotide sequence ID" value="NZ_JACIJK010000020.1"/>
</dbReference>
<name>A0A7W9BGW2_9SPHN</name>
<proteinExistence type="predicted"/>
<comment type="caution">
    <text evidence="1">The sequence shown here is derived from an EMBL/GenBank/DDBJ whole genome shotgun (WGS) entry which is preliminary data.</text>
</comment>
<dbReference type="EMBL" id="JACIJK010000020">
    <property type="protein sequence ID" value="MBB5716986.1"/>
    <property type="molecule type" value="Genomic_DNA"/>
</dbReference>
<reference evidence="1 2" key="1">
    <citation type="submission" date="2020-08" db="EMBL/GenBank/DDBJ databases">
        <title>Genomic Encyclopedia of Type Strains, Phase IV (KMG-IV): sequencing the most valuable type-strain genomes for metagenomic binning, comparative biology and taxonomic classification.</title>
        <authorList>
            <person name="Goeker M."/>
        </authorList>
    </citation>
    <scope>NUCLEOTIDE SEQUENCE [LARGE SCALE GENOMIC DNA]</scope>
    <source>
        <strain evidence="1 2">DSM 100044</strain>
    </source>
</reference>
<gene>
    <name evidence="1" type="ORF">FHS94_003859</name>
</gene>
<evidence type="ECO:0000313" key="2">
    <source>
        <dbReference type="Proteomes" id="UP000546200"/>
    </source>
</evidence>
<sequence>MKIGRNARTGRFATVPTARRNASTYVVETIKRPGATKPPKKR</sequence>
<keyword evidence="2" id="KW-1185">Reference proteome</keyword>
<accession>A0A7W9BGW2</accession>